<keyword evidence="3" id="KW-0813">Transport</keyword>
<dbReference type="PROSITE" id="PS51099">
    <property type="entry name" value="PTS_EIIB_TYPE_2"/>
    <property type="match status" value="1"/>
</dbReference>
<dbReference type="GO" id="GO:0009401">
    <property type="term" value="P:phosphoenolpyruvate-dependent sugar phosphotransferase system"/>
    <property type="evidence" value="ECO:0007669"/>
    <property type="project" value="UniProtKB-KW"/>
</dbReference>
<comment type="catalytic activity">
    <reaction evidence="1">
        <text>D-fructose(out) + N(pros)-phospho-L-histidyl-[protein] = D-fructose 1-phosphate(in) + L-histidyl-[protein]</text>
        <dbReference type="Rhea" id="RHEA:49252"/>
        <dbReference type="Rhea" id="RHEA-COMP:9745"/>
        <dbReference type="Rhea" id="RHEA-COMP:9746"/>
        <dbReference type="ChEBI" id="CHEBI:29979"/>
        <dbReference type="ChEBI" id="CHEBI:37721"/>
        <dbReference type="ChEBI" id="CHEBI:58674"/>
        <dbReference type="ChEBI" id="CHEBI:64837"/>
        <dbReference type="EC" id="2.7.1.202"/>
    </reaction>
</comment>
<dbReference type="OMA" id="TPHDIAQ"/>
<dbReference type="EMBL" id="UGTZ01000001">
    <property type="protein sequence ID" value="SUC32402.1"/>
    <property type="molecule type" value="Genomic_DNA"/>
</dbReference>
<dbReference type="GO" id="GO:0022877">
    <property type="term" value="F:protein-N(PI)-phosphohistidine-fructose phosphotransferase system transporter activity"/>
    <property type="evidence" value="ECO:0007669"/>
    <property type="project" value="InterPro"/>
</dbReference>
<name>A0A1B8SVR3_PRORE</name>
<dbReference type="InterPro" id="IPR003501">
    <property type="entry name" value="PTS_EIIB_2/3"/>
</dbReference>
<evidence type="ECO:0000256" key="1">
    <source>
        <dbReference type="ARBA" id="ARBA00001401"/>
    </source>
</evidence>
<dbReference type="Proteomes" id="UP001162044">
    <property type="component" value="Unassembled WGS sequence"/>
</dbReference>
<dbReference type="AlphaFoldDB" id="A0A1B8SVR3"/>
<evidence type="ECO:0000313" key="11">
    <source>
        <dbReference type="EMBL" id="SUC32402.1"/>
    </source>
</evidence>
<dbReference type="Proteomes" id="UP000254208">
    <property type="component" value="Unassembled WGS sequence"/>
</dbReference>
<accession>A0A1B8SVR3</accession>
<dbReference type="GO" id="GO:0005886">
    <property type="term" value="C:plasma membrane"/>
    <property type="evidence" value="ECO:0007669"/>
    <property type="project" value="TreeGrafter"/>
</dbReference>
<dbReference type="EC" id="2.7.1.202" evidence="2"/>
<sequence length="106" mass="11311">MFIICVAACPTGVAHTYMAAEALDIVGKKRGHEIKVETQGSMGIENEITSDDLARADAVILAADVAVINKERFDGMIKLECSVADPIKYGDAIIDAIEEEMKNGAV</sequence>
<keyword evidence="4" id="KW-0597">Phosphoprotein</keyword>
<dbReference type="SUPFAM" id="SSF52794">
    <property type="entry name" value="PTS system IIB component-like"/>
    <property type="match status" value="1"/>
</dbReference>
<dbReference type="RefSeq" id="WP_004909112.1">
    <property type="nucleotide sequence ID" value="NZ_ABEXOA020000067.1"/>
</dbReference>
<evidence type="ECO:0000313" key="12">
    <source>
        <dbReference type="Proteomes" id="UP000254208"/>
    </source>
</evidence>
<dbReference type="FunFam" id="3.40.50.2300:FF:000014">
    <property type="entry name" value="PTS system fructose-like transporter subunit IIB"/>
    <property type="match status" value="1"/>
</dbReference>
<evidence type="ECO:0000256" key="3">
    <source>
        <dbReference type="ARBA" id="ARBA00022448"/>
    </source>
</evidence>
<reference evidence="10" key="3">
    <citation type="submission" date="2023-10" db="EMBL/GenBank/DDBJ databases">
        <title>Analysis of Resistance Genes of Carbapenem-resistant Providencia rettgeri.</title>
        <authorList>
            <person name="Liu M."/>
        </authorList>
    </citation>
    <scope>NUCLEOTIDE SEQUENCE</scope>
    <source>
        <strain evidence="10">QITACRE101</strain>
    </source>
</reference>
<keyword evidence="8" id="KW-0418">Kinase</keyword>
<evidence type="ECO:0000256" key="7">
    <source>
        <dbReference type="ARBA" id="ARBA00022683"/>
    </source>
</evidence>
<dbReference type="PANTHER" id="PTHR30505:SF0">
    <property type="entry name" value="FRUCTOSE-LIKE PTS SYSTEM EIIBC COMPONENT-RELATED"/>
    <property type="match status" value="1"/>
</dbReference>
<reference evidence="11 12" key="1">
    <citation type="submission" date="2018-06" db="EMBL/GenBank/DDBJ databases">
        <authorList>
            <consortium name="Pathogen Informatics"/>
            <person name="Doyle S."/>
        </authorList>
    </citation>
    <scope>NUCLEOTIDE SEQUENCE [LARGE SCALE GENOMIC DNA]</scope>
    <source>
        <strain evidence="11 12">NCTC11801</strain>
    </source>
</reference>
<keyword evidence="7" id="KW-0598">Phosphotransferase system</keyword>
<evidence type="ECO:0000259" key="9">
    <source>
        <dbReference type="PROSITE" id="PS51099"/>
    </source>
</evidence>
<dbReference type="Pfam" id="PF02302">
    <property type="entry name" value="PTS_IIB"/>
    <property type="match status" value="1"/>
</dbReference>
<dbReference type="OrthoDB" id="9782569at2"/>
<evidence type="ECO:0000256" key="6">
    <source>
        <dbReference type="ARBA" id="ARBA00022679"/>
    </source>
</evidence>
<evidence type="ECO:0000256" key="2">
    <source>
        <dbReference type="ARBA" id="ARBA00012799"/>
    </source>
</evidence>
<reference evidence="10" key="2">
    <citation type="submission" date="2023-04" db="EMBL/GenBank/DDBJ databases">
        <authorList>
            <person name="Li W."/>
        </authorList>
    </citation>
    <scope>NUCLEOTIDE SEQUENCE</scope>
    <source>
        <strain evidence="10">QITACRE101</strain>
    </source>
</reference>
<evidence type="ECO:0000313" key="13">
    <source>
        <dbReference type="Proteomes" id="UP001162044"/>
    </source>
</evidence>
<dbReference type="GO" id="GO:0090563">
    <property type="term" value="F:protein-phosphocysteine-sugar phosphotransferase activity"/>
    <property type="evidence" value="ECO:0007669"/>
    <property type="project" value="TreeGrafter"/>
</dbReference>
<dbReference type="Gene3D" id="3.40.50.2300">
    <property type="match status" value="1"/>
</dbReference>
<evidence type="ECO:0000313" key="10">
    <source>
        <dbReference type="EMBL" id="MDH2305192.1"/>
    </source>
</evidence>
<dbReference type="NCBIfam" id="TIGR00829">
    <property type="entry name" value="FRU"/>
    <property type="match status" value="1"/>
</dbReference>
<dbReference type="GO" id="GO:0016301">
    <property type="term" value="F:kinase activity"/>
    <property type="evidence" value="ECO:0007669"/>
    <property type="project" value="UniProtKB-KW"/>
</dbReference>
<keyword evidence="5" id="KW-0762">Sugar transport</keyword>
<evidence type="ECO:0000256" key="5">
    <source>
        <dbReference type="ARBA" id="ARBA00022597"/>
    </source>
</evidence>
<protein>
    <recommendedName>
        <fullName evidence="2">protein-N(pi)-phosphohistidine--D-fructose phosphotransferase</fullName>
        <ecNumber evidence="2">2.7.1.202</ecNumber>
    </recommendedName>
</protein>
<dbReference type="EMBL" id="JARVQW010000002">
    <property type="protein sequence ID" value="MDH2305192.1"/>
    <property type="molecule type" value="Genomic_DNA"/>
</dbReference>
<keyword evidence="6 10" id="KW-0808">Transferase</keyword>
<dbReference type="InterPro" id="IPR013011">
    <property type="entry name" value="PTS_EIIB_2"/>
</dbReference>
<proteinExistence type="predicted"/>
<dbReference type="InterPro" id="IPR050864">
    <property type="entry name" value="Bacterial_PTS_Sugar_Transport"/>
</dbReference>
<feature type="domain" description="PTS EIIB type-2" evidence="9">
    <location>
        <begin position="1"/>
        <end position="99"/>
    </location>
</feature>
<evidence type="ECO:0000256" key="4">
    <source>
        <dbReference type="ARBA" id="ARBA00022553"/>
    </source>
</evidence>
<dbReference type="GeneID" id="93674069"/>
<dbReference type="InterPro" id="IPR003353">
    <property type="entry name" value="PTS_IIB_fruc"/>
</dbReference>
<gene>
    <name evidence="11" type="primary">hrsA</name>
    <name evidence="11" type="ORF">NCTC11801_03381</name>
    <name evidence="10" type="ORF">QDQ51_07115</name>
</gene>
<organism evidence="10 13">
    <name type="scientific">Providencia rettgeri</name>
    <dbReference type="NCBI Taxonomy" id="587"/>
    <lineage>
        <taxon>Bacteria</taxon>
        <taxon>Pseudomonadati</taxon>
        <taxon>Pseudomonadota</taxon>
        <taxon>Gammaproteobacteria</taxon>
        <taxon>Enterobacterales</taxon>
        <taxon>Morganellaceae</taxon>
        <taxon>Providencia</taxon>
    </lineage>
</organism>
<dbReference type="PANTHER" id="PTHR30505">
    <property type="entry name" value="FRUCTOSE-LIKE PERMEASE"/>
    <property type="match status" value="1"/>
</dbReference>
<dbReference type="InterPro" id="IPR036095">
    <property type="entry name" value="PTS_EIIB-like_sf"/>
</dbReference>
<dbReference type="CDD" id="cd05569">
    <property type="entry name" value="PTS_IIB_fructose"/>
    <property type="match status" value="1"/>
</dbReference>
<evidence type="ECO:0000256" key="8">
    <source>
        <dbReference type="ARBA" id="ARBA00022777"/>
    </source>
</evidence>